<feature type="chain" id="PRO_5012548191" evidence="1">
    <location>
        <begin position="19"/>
        <end position="349"/>
    </location>
</feature>
<dbReference type="AlphaFoldDB" id="A0A1Q9F702"/>
<evidence type="ECO:0000313" key="2">
    <source>
        <dbReference type="EMBL" id="OLQ15464.1"/>
    </source>
</evidence>
<comment type="caution">
    <text evidence="2">The sequence shown here is derived from an EMBL/GenBank/DDBJ whole genome shotgun (WGS) entry which is preliminary data.</text>
</comment>
<keyword evidence="3" id="KW-1185">Reference proteome</keyword>
<sequence length="349" mass="37759">MATISLLVLLYSFVAAEANTGTGTGCYNVETHQCDCTVSESTCHARGGTWTDTCRSCDSTTNEQHPDCQRQYSWGCFDEASHACECTVSEKTCEAAAGKTWTHELVEWRLSISEAEDATWSHQCFDCDVDAETSAAGRPTGFVVALLVLLSGFFLADANTGTGTGCYDVETHRCDCTVTETQCLARQGHWTDTCRSCDATTNEQHPDCQRQYSWGCFDEASHACQCTVSERACDAAAGKTWTHECNLYEGACALDFPDATWSHQCFECEEDAVQKDEAASDDGGVGVAVAVSRLFFSNGLLGGIRFRHSRCGCCMHWYNSPQFNQSDVVVGLAVPGSAPSVAATPKEVA</sequence>
<evidence type="ECO:0000256" key="1">
    <source>
        <dbReference type="SAM" id="SignalP"/>
    </source>
</evidence>
<gene>
    <name evidence="2" type="ORF">AK812_SmicGene314</name>
</gene>
<organism evidence="2 3">
    <name type="scientific">Symbiodinium microadriaticum</name>
    <name type="common">Dinoflagellate</name>
    <name type="synonym">Zooxanthella microadriatica</name>
    <dbReference type="NCBI Taxonomy" id="2951"/>
    <lineage>
        <taxon>Eukaryota</taxon>
        <taxon>Sar</taxon>
        <taxon>Alveolata</taxon>
        <taxon>Dinophyceae</taxon>
        <taxon>Suessiales</taxon>
        <taxon>Symbiodiniaceae</taxon>
        <taxon>Symbiodinium</taxon>
    </lineage>
</organism>
<protein>
    <submittedName>
        <fullName evidence="2">Uncharacterized protein</fullName>
    </submittedName>
</protein>
<proteinExistence type="predicted"/>
<dbReference type="OrthoDB" id="424101at2759"/>
<accession>A0A1Q9F702</accession>
<evidence type="ECO:0000313" key="3">
    <source>
        <dbReference type="Proteomes" id="UP000186817"/>
    </source>
</evidence>
<dbReference type="Proteomes" id="UP000186817">
    <property type="component" value="Unassembled WGS sequence"/>
</dbReference>
<dbReference type="EMBL" id="LSRX01000003">
    <property type="protein sequence ID" value="OLQ15464.1"/>
    <property type="molecule type" value="Genomic_DNA"/>
</dbReference>
<feature type="signal peptide" evidence="1">
    <location>
        <begin position="1"/>
        <end position="18"/>
    </location>
</feature>
<keyword evidence="1" id="KW-0732">Signal</keyword>
<name>A0A1Q9F702_SYMMI</name>
<reference evidence="2 3" key="1">
    <citation type="submission" date="2016-02" db="EMBL/GenBank/DDBJ databases">
        <title>Genome analysis of coral dinoflagellate symbionts highlights evolutionary adaptations to a symbiotic lifestyle.</title>
        <authorList>
            <person name="Aranda M."/>
            <person name="Li Y."/>
            <person name="Liew Y.J."/>
            <person name="Baumgarten S."/>
            <person name="Simakov O."/>
            <person name="Wilson M."/>
            <person name="Piel J."/>
            <person name="Ashoor H."/>
            <person name="Bougouffa S."/>
            <person name="Bajic V.B."/>
            <person name="Ryu T."/>
            <person name="Ravasi T."/>
            <person name="Bayer T."/>
            <person name="Micklem G."/>
            <person name="Kim H."/>
            <person name="Bhak J."/>
            <person name="Lajeunesse T.C."/>
            <person name="Voolstra C.R."/>
        </authorList>
    </citation>
    <scope>NUCLEOTIDE SEQUENCE [LARGE SCALE GENOMIC DNA]</scope>
    <source>
        <strain evidence="2 3">CCMP2467</strain>
    </source>
</reference>